<dbReference type="GO" id="GO:0015074">
    <property type="term" value="P:DNA integration"/>
    <property type="evidence" value="ECO:0007669"/>
    <property type="project" value="UniProtKB-KW"/>
</dbReference>
<dbReference type="InterPro" id="IPR050090">
    <property type="entry name" value="Tyrosine_recombinase_XerCD"/>
</dbReference>
<dbReference type="Pfam" id="PF02899">
    <property type="entry name" value="Phage_int_SAM_1"/>
    <property type="match status" value="1"/>
</dbReference>
<dbReference type="Proteomes" id="UP000076088">
    <property type="component" value="Chromosome"/>
</dbReference>
<comment type="similarity">
    <text evidence="1">Belongs to the 'phage' integrase family.</text>
</comment>
<dbReference type="Pfam" id="PF00589">
    <property type="entry name" value="Phage_integrase"/>
    <property type="match status" value="1"/>
</dbReference>
<dbReference type="EMBL" id="CP013344">
    <property type="protein sequence ID" value="AMU88528.1"/>
    <property type="molecule type" value="Genomic_DNA"/>
</dbReference>
<evidence type="ECO:0000313" key="9">
    <source>
        <dbReference type="EMBL" id="AMU88430.1"/>
    </source>
</evidence>
<keyword evidence="15" id="KW-1185">Reference proteome</keyword>
<evidence type="ECO:0000256" key="1">
    <source>
        <dbReference type="ARBA" id="ARBA00008857"/>
    </source>
</evidence>
<reference evidence="15" key="1">
    <citation type="submission" date="2015-11" db="EMBL/GenBank/DDBJ databases">
        <title>Complete genome sequence of a polyethylene-glycol degrader Sphingopyxis macrogoltabida 203N (NBRC 111659).</title>
        <authorList>
            <person name="Yoshiyuki O."/>
            <person name="Shouta N."/>
            <person name="Nagata Y."/>
            <person name="Numata M."/>
            <person name="Tsuchikane K."/>
            <person name="Hosoyama A."/>
            <person name="Yamazoe A."/>
            <person name="Tsuda M."/>
            <person name="Fujita N."/>
            <person name="Kawai F."/>
        </authorList>
    </citation>
    <scope>NUCLEOTIDE SEQUENCE [LARGE SCALE GENOMIC DNA]</scope>
    <source>
        <strain evidence="15">203N</strain>
        <plasmid evidence="15">unnamed1</plasmid>
    </source>
</reference>
<dbReference type="EMBL" id="CP013344">
    <property type="protein sequence ID" value="AMU88430.1"/>
    <property type="molecule type" value="Genomic_DNA"/>
</dbReference>
<dbReference type="KEGG" id="smaz:LH19_05205"/>
<protein>
    <submittedName>
        <fullName evidence="11">Integrase</fullName>
    </submittedName>
</protein>
<dbReference type="InterPro" id="IPR011010">
    <property type="entry name" value="DNA_brk_join_enz"/>
</dbReference>
<evidence type="ECO:0000313" key="11">
    <source>
        <dbReference type="EMBL" id="AMU90278.1"/>
    </source>
</evidence>
<dbReference type="PANTHER" id="PTHR30349">
    <property type="entry name" value="PHAGE INTEGRASE-RELATED"/>
    <property type="match status" value="1"/>
</dbReference>
<sequence length="330" mass="37002">MSVATLPALIQRFFTDRLCTQLEASRHTVAGYRDTFRLLLRYASAQRGKPPVKLTVEDIDADLVADFLSHIETARGNGARSRNTRLAAIRSFFRFVAMTDPTWLLHCQRILTMPNKRYVKRAVTFLDADEIAALLAAPDRTTWTGRRDHALLLLAVQTGLRASELVGLTRGDVALGTGAHVRCMGKGRKERATPLRRETAKLLATWIGNDKDESRPLFPSIRGERLSRDALEHLVRKHCLTASRACPSLDTKRVTPHTLRHSTAMELLHHGVDQTVIALWLGHENVETTQIYIHADMRMKEKALARVAAPATPPGRFRPDDNLLVFLEGL</sequence>
<dbReference type="GO" id="GO:0003677">
    <property type="term" value="F:DNA binding"/>
    <property type="evidence" value="ECO:0007669"/>
    <property type="project" value="UniProtKB-UniRule"/>
</dbReference>
<evidence type="ECO:0000313" key="10">
    <source>
        <dbReference type="EMBL" id="AMU88528.1"/>
    </source>
</evidence>
<feature type="domain" description="Tyr recombinase" evidence="6">
    <location>
        <begin position="121"/>
        <end position="305"/>
    </location>
</feature>
<evidence type="ECO:0000313" key="13">
    <source>
        <dbReference type="EMBL" id="AMU91568.1"/>
    </source>
</evidence>
<proteinExistence type="inferred from homology"/>
<dbReference type="InterPro" id="IPR013762">
    <property type="entry name" value="Integrase-like_cat_sf"/>
</dbReference>
<dbReference type="PROSITE" id="PS51898">
    <property type="entry name" value="TYR_RECOMBINASE"/>
    <property type="match status" value="1"/>
</dbReference>
<name>A0A0N7I1L3_SPHMC</name>
<dbReference type="EMBL" id="CP013344">
    <property type="protein sequence ID" value="AMU91568.1"/>
    <property type="molecule type" value="Genomic_DNA"/>
</dbReference>
<dbReference type="RefSeq" id="WP_054725040.1">
    <property type="nucleotide sequence ID" value="NZ_CP009429.1"/>
</dbReference>
<keyword evidence="14" id="KW-0614">Plasmid</keyword>
<geneLocation type="plasmid" evidence="14 15">
    <name>unnamed1</name>
</geneLocation>
<dbReference type="OrthoDB" id="9801717at2"/>
<dbReference type="InterPro" id="IPR044068">
    <property type="entry name" value="CB"/>
</dbReference>
<dbReference type="EMBL" id="CP013344">
    <property type="protein sequence ID" value="AMU88245.1"/>
    <property type="molecule type" value="Genomic_DNA"/>
</dbReference>
<keyword evidence="4" id="KW-0233">DNA recombination</keyword>
<feature type="domain" description="Core-binding (CB)" evidence="7">
    <location>
        <begin position="4"/>
        <end position="97"/>
    </location>
</feature>
<keyword evidence="3 5" id="KW-0238">DNA-binding</keyword>
<reference evidence="11" key="2">
    <citation type="submission" date="2015-11" db="EMBL/GenBank/DDBJ databases">
        <authorList>
            <person name="Yoshiyuki O."/>
        </authorList>
    </citation>
    <scope>NUCLEOTIDE SEQUENCE</scope>
    <source>
        <strain evidence="11">203N</strain>
        <plasmid evidence="14">unnamed1</plasmid>
    </source>
</reference>
<dbReference type="Gene3D" id="1.10.150.130">
    <property type="match status" value="1"/>
</dbReference>
<evidence type="ECO:0000259" key="6">
    <source>
        <dbReference type="PROSITE" id="PS51898"/>
    </source>
</evidence>
<evidence type="ECO:0000256" key="4">
    <source>
        <dbReference type="ARBA" id="ARBA00023172"/>
    </source>
</evidence>
<evidence type="ECO:0000256" key="5">
    <source>
        <dbReference type="PROSITE-ProRule" id="PRU01248"/>
    </source>
</evidence>
<gene>
    <name evidence="8" type="ORF">ATM17_04200</name>
    <name evidence="9" type="ORF">ATM17_05155</name>
    <name evidence="10" type="ORF">ATM17_05660</name>
    <name evidence="11" type="ORF">ATM17_14685</name>
    <name evidence="12" type="ORF">ATM17_14910</name>
    <name evidence="13" type="ORF">ATM17_21355</name>
    <name evidence="14" type="ORF">ATM17_31875</name>
</gene>
<evidence type="ECO:0000256" key="2">
    <source>
        <dbReference type="ARBA" id="ARBA00022908"/>
    </source>
</evidence>
<dbReference type="PANTHER" id="PTHR30349:SF41">
    <property type="entry name" value="INTEGRASE_RECOMBINASE PROTEIN MJ0367-RELATED"/>
    <property type="match status" value="1"/>
</dbReference>
<dbReference type="GO" id="GO:0006310">
    <property type="term" value="P:DNA recombination"/>
    <property type="evidence" value="ECO:0007669"/>
    <property type="project" value="UniProtKB-KW"/>
</dbReference>
<dbReference type="EMBL" id="CP013345">
    <property type="protein sequence ID" value="AMU92856.1"/>
    <property type="molecule type" value="Genomic_DNA"/>
</dbReference>
<keyword evidence="2" id="KW-0229">DNA integration</keyword>
<dbReference type="AlphaFoldDB" id="A0A0N7I1L3"/>
<reference evidence="11 15" key="3">
    <citation type="journal article" date="2016" name="Genome Announc.">
        <title>Complete Genome Sequence of Sphingopyxis macrogoltabida Strain 203N (NBRC 111659), a Polyethylene Glycol Degrader.</title>
        <authorList>
            <person name="Ohtsubo Y."/>
            <person name="Nonoyama S."/>
            <person name="Nagata Y."/>
            <person name="Numata M."/>
            <person name="Tsuchikane K."/>
            <person name="Hosoyama A."/>
            <person name="Yamazoe A."/>
            <person name="Tsuda M."/>
            <person name="Fujita N."/>
            <person name="Kawai F."/>
        </authorList>
    </citation>
    <scope>NUCLEOTIDE SEQUENCE [LARGE SCALE GENOMIC DNA]</scope>
    <source>
        <strain evidence="11 15">203N</strain>
    </source>
</reference>
<evidence type="ECO:0000313" key="14">
    <source>
        <dbReference type="EMBL" id="AMU92856.1"/>
    </source>
</evidence>
<organism evidence="11 15">
    <name type="scientific">Sphingopyxis macrogoltabida</name>
    <name type="common">Sphingomonas macrogoltabidus</name>
    <dbReference type="NCBI Taxonomy" id="33050"/>
    <lineage>
        <taxon>Bacteria</taxon>
        <taxon>Pseudomonadati</taxon>
        <taxon>Pseudomonadota</taxon>
        <taxon>Alphaproteobacteria</taxon>
        <taxon>Sphingomonadales</taxon>
        <taxon>Sphingomonadaceae</taxon>
        <taxon>Sphingopyxis</taxon>
    </lineage>
</organism>
<dbReference type="PROSITE" id="PS51900">
    <property type="entry name" value="CB"/>
    <property type="match status" value="1"/>
</dbReference>
<evidence type="ECO:0000313" key="12">
    <source>
        <dbReference type="EMBL" id="AMU90319.1"/>
    </source>
</evidence>
<dbReference type="EMBL" id="CP013344">
    <property type="protein sequence ID" value="AMU90278.1"/>
    <property type="molecule type" value="Genomic_DNA"/>
</dbReference>
<dbReference type="KEGG" id="smaz:LH19_27905"/>
<dbReference type="KEGG" id="smaz:LH19_04240"/>
<evidence type="ECO:0000256" key="3">
    <source>
        <dbReference type="ARBA" id="ARBA00023125"/>
    </source>
</evidence>
<dbReference type="Proteomes" id="UP000076088">
    <property type="component" value="Plasmid unnamed1"/>
</dbReference>
<dbReference type="KEGG" id="smaz:LH19_14285"/>
<dbReference type="InterPro" id="IPR004107">
    <property type="entry name" value="Integrase_SAM-like_N"/>
</dbReference>
<dbReference type="InterPro" id="IPR010998">
    <property type="entry name" value="Integrase_recombinase_N"/>
</dbReference>
<evidence type="ECO:0000259" key="7">
    <source>
        <dbReference type="PROSITE" id="PS51900"/>
    </source>
</evidence>
<dbReference type="Gene3D" id="1.10.443.10">
    <property type="entry name" value="Intergrase catalytic core"/>
    <property type="match status" value="1"/>
</dbReference>
<evidence type="ECO:0000313" key="15">
    <source>
        <dbReference type="Proteomes" id="UP000076088"/>
    </source>
</evidence>
<evidence type="ECO:0000313" key="8">
    <source>
        <dbReference type="EMBL" id="AMU88245.1"/>
    </source>
</evidence>
<dbReference type="InterPro" id="IPR002104">
    <property type="entry name" value="Integrase_catalytic"/>
</dbReference>
<dbReference type="EMBL" id="CP013344">
    <property type="protein sequence ID" value="AMU90319.1"/>
    <property type="molecule type" value="Genomic_DNA"/>
</dbReference>
<dbReference type="SUPFAM" id="SSF56349">
    <property type="entry name" value="DNA breaking-rejoining enzymes"/>
    <property type="match status" value="1"/>
</dbReference>
<accession>A0A0N7I1L3</accession>